<dbReference type="Proteomes" id="UP000239181">
    <property type="component" value="Unassembled WGS sequence"/>
</dbReference>
<proteinExistence type="predicted"/>
<dbReference type="Pfam" id="PF11080">
    <property type="entry name" value="GhoS"/>
    <property type="match status" value="1"/>
</dbReference>
<dbReference type="AlphaFoldDB" id="A0A2S9I665"/>
<sequence length="96" mass="10554">MSSSVTQYVVTFRYHETGLANLLELNSTMANAGFSTTHNDSDGHPHELGTNNFGIVSALSLEELREQAQSIGELVLGKQPEVEVRTLESFNKQDQS</sequence>
<name>A0A2S9I665_9GAMM</name>
<evidence type="ECO:0000313" key="1">
    <source>
        <dbReference type="EMBL" id="PRD13261.1"/>
    </source>
</evidence>
<gene>
    <name evidence="1" type="ORF">CQW29_22615</name>
</gene>
<evidence type="ECO:0000313" key="2">
    <source>
        <dbReference type="Proteomes" id="UP000239181"/>
    </source>
</evidence>
<dbReference type="Gene3D" id="3.30.70.2360">
    <property type="match status" value="1"/>
</dbReference>
<reference evidence="1 2" key="1">
    <citation type="submission" date="2017-10" db="EMBL/GenBank/DDBJ databases">
        <title>Draft genome of two endophytic bacteria isolated from 'guarana' Paullinia cupana (Mart.) Ducke.</title>
        <authorList>
            <person name="Siqueira K.A."/>
            <person name="Liotti R.G."/>
            <person name="Mendes T.A."/>
            <person name="Soares M.A."/>
        </authorList>
    </citation>
    <scope>NUCLEOTIDE SEQUENCE [LARGE SCALE GENOMIC DNA]</scope>
    <source>
        <strain evidence="1 2">342</strain>
    </source>
</reference>
<dbReference type="EMBL" id="PDET01000021">
    <property type="protein sequence ID" value="PRD13261.1"/>
    <property type="molecule type" value="Genomic_DNA"/>
</dbReference>
<dbReference type="InterPro" id="IPR022597">
    <property type="entry name" value="GhoS"/>
</dbReference>
<dbReference type="GO" id="GO:0004521">
    <property type="term" value="F:RNA endonuclease activity"/>
    <property type="evidence" value="ECO:0007669"/>
    <property type="project" value="InterPro"/>
</dbReference>
<keyword evidence="2" id="KW-1185">Reference proteome</keyword>
<dbReference type="InterPro" id="IPR038241">
    <property type="entry name" value="GhoS_sf"/>
</dbReference>
<protein>
    <submittedName>
        <fullName evidence="1">Uncharacterized protein</fullName>
    </submittedName>
</protein>
<dbReference type="OrthoDB" id="6490595at2"/>
<organism evidence="1 2">
    <name type="scientific">Pantoea coffeiphila</name>
    <dbReference type="NCBI Taxonomy" id="1465635"/>
    <lineage>
        <taxon>Bacteria</taxon>
        <taxon>Pseudomonadati</taxon>
        <taxon>Pseudomonadota</taxon>
        <taxon>Gammaproteobacteria</taxon>
        <taxon>Enterobacterales</taxon>
        <taxon>Erwiniaceae</taxon>
        <taxon>Pantoea</taxon>
    </lineage>
</organism>
<comment type="caution">
    <text evidence="1">The sequence shown here is derived from an EMBL/GenBank/DDBJ whole genome shotgun (WGS) entry which is preliminary data.</text>
</comment>
<accession>A0A2S9I665</accession>
<dbReference type="RefSeq" id="WP_105594998.1">
    <property type="nucleotide sequence ID" value="NZ_JAFBFW010000001.1"/>
</dbReference>